<dbReference type="OrthoDB" id="6287105at2"/>
<dbReference type="Proteomes" id="UP000283077">
    <property type="component" value="Unassembled WGS sequence"/>
</dbReference>
<evidence type="ECO:0000313" key="1">
    <source>
        <dbReference type="EMBL" id="RVU40454.1"/>
    </source>
</evidence>
<reference evidence="1 2" key="1">
    <citation type="submission" date="2019-01" db="EMBL/GenBank/DDBJ databases">
        <authorList>
            <person name="Chen W.-M."/>
        </authorList>
    </citation>
    <scope>NUCLEOTIDE SEQUENCE [LARGE SCALE GENOMIC DNA]</scope>
    <source>
        <strain evidence="1 2">KYPC3</strain>
    </source>
</reference>
<keyword evidence="2" id="KW-1185">Reference proteome</keyword>
<evidence type="ECO:0000313" key="2">
    <source>
        <dbReference type="Proteomes" id="UP000283077"/>
    </source>
</evidence>
<comment type="caution">
    <text evidence="1">The sequence shown here is derived from an EMBL/GenBank/DDBJ whole genome shotgun (WGS) entry which is preliminary data.</text>
</comment>
<protein>
    <submittedName>
        <fullName evidence="1">Uncharacterized protein</fullName>
    </submittedName>
</protein>
<accession>A0A437R114</accession>
<gene>
    <name evidence="1" type="ORF">EOE67_05230</name>
</gene>
<dbReference type="RefSeq" id="WP_127697997.1">
    <property type="nucleotide sequence ID" value="NZ_SACS01000004.1"/>
</dbReference>
<organism evidence="1 2">
    <name type="scientific">Rheinheimera riviphila</name>
    <dbReference type="NCBI Taxonomy" id="1834037"/>
    <lineage>
        <taxon>Bacteria</taxon>
        <taxon>Pseudomonadati</taxon>
        <taxon>Pseudomonadota</taxon>
        <taxon>Gammaproteobacteria</taxon>
        <taxon>Chromatiales</taxon>
        <taxon>Chromatiaceae</taxon>
        <taxon>Rheinheimera</taxon>
    </lineage>
</organism>
<proteinExistence type="predicted"/>
<dbReference type="AlphaFoldDB" id="A0A437R114"/>
<sequence>MLQPKAVRDAQPVWVKRVYFSSEFLVSPIEHWRLRINSPQPLPGHGENGKVQLEYKYDEQLYQQDVQLHLETAGYDEKLAQHWYVYRLDETATQFWQEYQDVLFRFGRPKLNFLLQPEFPGKVDTRIVKLDYQYVASFGLLPLGQMLRLNMAFKDDDFEQLCEKDLYHYDKSSACGSVAIVESESVLPTVDH</sequence>
<name>A0A437R114_9GAMM</name>
<dbReference type="EMBL" id="SACS01000004">
    <property type="protein sequence ID" value="RVU40454.1"/>
    <property type="molecule type" value="Genomic_DNA"/>
</dbReference>